<dbReference type="Gene3D" id="1.10.510.10">
    <property type="entry name" value="Transferase(Phosphotransferase) domain 1"/>
    <property type="match status" value="1"/>
</dbReference>
<dbReference type="FunFam" id="3.30.70.1230:FF:000030">
    <property type="entry name" value="Si:ch211-215j19.12"/>
    <property type="match status" value="1"/>
</dbReference>
<dbReference type="InterPro" id="IPR000719">
    <property type="entry name" value="Prot_kinase_dom"/>
</dbReference>
<dbReference type="AlphaFoldDB" id="A0A7S0MXQ9"/>
<dbReference type="Gene3D" id="3.30.70.1230">
    <property type="entry name" value="Nucleotide cyclase"/>
    <property type="match status" value="1"/>
</dbReference>
<dbReference type="SMART" id="SM00044">
    <property type="entry name" value="CYCc"/>
    <property type="match status" value="1"/>
</dbReference>
<keyword evidence="5" id="KW-1133">Transmembrane helix</keyword>
<dbReference type="CDD" id="cd07302">
    <property type="entry name" value="CHD"/>
    <property type="match status" value="1"/>
</dbReference>
<evidence type="ECO:0000256" key="6">
    <source>
        <dbReference type="ARBA" id="ARBA00023136"/>
    </source>
</evidence>
<feature type="domain" description="Protein kinase" evidence="10">
    <location>
        <begin position="30"/>
        <end position="307"/>
    </location>
</feature>
<feature type="domain" description="Guanylate cyclase" evidence="11">
    <location>
        <begin position="353"/>
        <end position="483"/>
    </location>
</feature>
<keyword evidence="8" id="KW-0141">cGMP biosynthesis</keyword>
<evidence type="ECO:0000259" key="10">
    <source>
        <dbReference type="PROSITE" id="PS50011"/>
    </source>
</evidence>
<dbReference type="GO" id="GO:0004672">
    <property type="term" value="F:protein kinase activity"/>
    <property type="evidence" value="ECO:0007669"/>
    <property type="project" value="InterPro"/>
</dbReference>
<dbReference type="GO" id="GO:0005886">
    <property type="term" value="C:plasma membrane"/>
    <property type="evidence" value="ECO:0007669"/>
    <property type="project" value="TreeGrafter"/>
</dbReference>
<comment type="subcellular location">
    <subcellularLocation>
        <location evidence="1">Membrane</location>
        <topology evidence="1">Single-pass membrane protein</topology>
    </subcellularLocation>
</comment>
<feature type="compositionally biased region" description="Basic and acidic residues" evidence="9">
    <location>
        <begin position="570"/>
        <end position="581"/>
    </location>
</feature>
<keyword evidence="4" id="KW-0547">Nucleotide-binding</keyword>
<evidence type="ECO:0000256" key="8">
    <source>
        <dbReference type="ARBA" id="ARBA00023293"/>
    </source>
</evidence>
<dbReference type="Pfam" id="PF07714">
    <property type="entry name" value="PK_Tyr_Ser-Thr"/>
    <property type="match status" value="1"/>
</dbReference>
<evidence type="ECO:0000313" key="12">
    <source>
        <dbReference type="EMBL" id="CAD8653284.1"/>
    </source>
</evidence>
<evidence type="ECO:0000256" key="2">
    <source>
        <dbReference type="ARBA" id="ARBA00012202"/>
    </source>
</evidence>
<evidence type="ECO:0000256" key="3">
    <source>
        <dbReference type="ARBA" id="ARBA00022692"/>
    </source>
</evidence>
<dbReference type="InterPro" id="IPR050401">
    <property type="entry name" value="Cyclic_nucleotide_synthase"/>
</dbReference>
<feature type="region of interest" description="Disordered" evidence="9">
    <location>
        <begin position="62"/>
        <end position="82"/>
    </location>
</feature>
<sequence>MASDDEKTDILASSSSRQHGVFEMGKDEMSELRMHAAIGSFKSFNKQASKIKKSQSAIMLRDSKVHISGDNKRGEDEHSERKAAPLSLTALRKEIKLIKKLQHNNLIRYYGWSKTTSSGPVVVYEYLEGSLHNIIHNPTVKLDHEILLTISKNIASALHYMHSYNPARVHGSLDSNSILVDANLNAKVGNLLKIRQSPAQYLAPELLVGGGDPTMQSDVWSFGVLLYEIFSRKTPFEDVLLEDFLLEENTEGEEGAPCQTRSELPVLTLDSFMAHNNVVPSLCQDCQSADPNMRPTFEQICEQLAKVEMCSLANKLNTLLEEKKLLHDILPAHVAHDLALGKKVKPEVYPNITLFFSDIVGFTSISQQMEPMEVMSMLDRLYDEFDKLCKKHELFKVETIGDAYMCAGNLLKAQQNHAKIMVQFAVDTIRVANNTPVHLENPMGHVNIRVGLHSGSVVASVVGQTNPRYCLFGDTVNTASRMESLSQANCIHMSASTARQLHGSGVKLLCRGKLEVKGKGEMETFWLDGYDPQEHSIRIKSMSRFSRASVSSSASGAPHFNSPSRKMNRASKEPAEIRRYTDPGGDTVEIRIEVPLEGPKNAVILPTLDDFANFDDTAEPMRRKRRSKSSIVR</sequence>
<dbReference type="PROSITE" id="PS50125">
    <property type="entry name" value="GUANYLATE_CYCLASE_2"/>
    <property type="match status" value="1"/>
</dbReference>
<proteinExistence type="predicted"/>
<feature type="region of interest" description="Disordered" evidence="9">
    <location>
        <begin position="1"/>
        <end position="21"/>
    </location>
</feature>
<keyword evidence="3" id="KW-0812">Transmembrane</keyword>
<dbReference type="EMBL" id="HBFA01005668">
    <property type="protein sequence ID" value="CAD8653284.1"/>
    <property type="molecule type" value="Transcribed_RNA"/>
</dbReference>
<keyword evidence="7" id="KW-0456">Lyase</keyword>
<dbReference type="GO" id="GO:0004016">
    <property type="term" value="F:adenylate cyclase activity"/>
    <property type="evidence" value="ECO:0007669"/>
    <property type="project" value="TreeGrafter"/>
</dbReference>
<feature type="region of interest" description="Disordered" evidence="9">
    <location>
        <begin position="550"/>
        <end position="584"/>
    </location>
</feature>
<evidence type="ECO:0000256" key="7">
    <source>
        <dbReference type="ARBA" id="ARBA00023239"/>
    </source>
</evidence>
<dbReference type="PROSITE" id="PS50011">
    <property type="entry name" value="PROTEIN_KINASE_DOM"/>
    <property type="match status" value="1"/>
</dbReference>
<evidence type="ECO:0000256" key="1">
    <source>
        <dbReference type="ARBA" id="ARBA00004167"/>
    </source>
</evidence>
<organism evidence="12">
    <name type="scientific">Pyramimonas obovata</name>
    <dbReference type="NCBI Taxonomy" id="1411642"/>
    <lineage>
        <taxon>Eukaryota</taxon>
        <taxon>Viridiplantae</taxon>
        <taxon>Chlorophyta</taxon>
        <taxon>Pyramimonadophyceae</taxon>
        <taxon>Pyramimonadales</taxon>
        <taxon>Pyramimonadaceae</taxon>
        <taxon>Pyramimonas</taxon>
        <taxon>Pyramimonas incertae sedis</taxon>
    </lineage>
</organism>
<dbReference type="PANTHER" id="PTHR11920:SF335">
    <property type="entry name" value="GUANYLATE CYCLASE"/>
    <property type="match status" value="1"/>
</dbReference>
<dbReference type="GO" id="GO:0004383">
    <property type="term" value="F:guanylate cyclase activity"/>
    <property type="evidence" value="ECO:0007669"/>
    <property type="project" value="UniProtKB-EC"/>
</dbReference>
<evidence type="ECO:0000256" key="4">
    <source>
        <dbReference type="ARBA" id="ARBA00022741"/>
    </source>
</evidence>
<reference evidence="12" key="1">
    <citation type="submission" date="2021-01" db="EMBL/GenBank/DDBJ databases">
        <authorList>
            <person name="Corre E."/>
            <person name="Pelletier E."/>
            <person name="Niang G."/>
            <person name="Scheremetjew M."/>
            <person name="Finn R."/>
            <person name="Kale V."/>
            <person name="Holt S."/>
            <person name="Cochrane G."/>
            <person name="Meng A."/>
            <person name="Brown T."/>
            <person name="Cohen L."/>
        </authorList>
    </citation>
    <scope>NUCLEOTIDE SEQUENCE</scope>
    <source>
        <strain evidence="12">CCMP722</strain>
    </source>
</reference>
<dbReference type="GO" id="GO:0001653">
    <property type="term" value="F:peptide receptor activity"/>
    <property type="evidence" value="ECO:0007669"/>
    <property type="project" value="TreeGrafter"/>
</dbReference>
<protein>
    <recommendedName>
        <fullName evidence="2">guanylate cyclase</fullName>
        <ecNumber evidence="2">4.6.1.2</ecNumber>
    </recommendedName>
</protein>
<dbReference type="InterPro" id="IPR001245">
    <property type="entry name" value="Ser-Thr/Tyr_kinase_cat_dom"/>
</dbReference>
<dbReference type="InterPro" id="IPR011009">
    <property type="entry name" value="Kinase-like_dom_sf"/>
</dbReference>
<dbReference type="GO" id="GO:0005524">
    <property type="term" value="F:ATP binding"/>
    <property type="evidence" value="ECO:0007669"/>
    <property type="project" value="InterPro"/>
</dbReference>
<dbReference type="InterPro" id="IPR001054">
    <property type="entry name" value="A/G_cyclase"/>
</dbReference>
<dbReference type="SUPFAM" id="SSF55073">
    <property type="entry name" value="Nucleotide cyclase"/>
    <property type="match status" value="1"/>
</dbReference>
<dbReference type="InterPro" id="IPR029787">
    <property type="entry name" value="Nucleotide_cyclase"/>
</dbReference>
<evidence type="ECO:0000259" key="11">
    <source>
        <dbReference type="PROSITE" id="PS50125"/>
    </source>
</evidence>
<dbReference type="EC" id="4.6.1.2" evidence="2"/>
<dbReference type="GO" id="GO:0035556">
    <property type="term" value="P:intracellular signal transduction"/>
    <property type="evidence" value="ECO:0007669"/>
    <property type="project" value="InterPro"/>
</dbReference>
<dbReference type="PANTHER" id="PTHR11920">
    <property type="entry name" value="GUANYLYL CYCLASE"/>
    <property type="match status" value="1"/>
</dbReference>
<name>A0A7S0MXQ9_9CHLO</name>
<dbReference type="Pfam" id="PF00211">
    <property type="entry name" value="Guanylate_cyc"/>
    <property type="match status" value="1"/>
</dbReference>
<accession>A0A7S0MXQ9</accession>
<dbReference type="SUPFAM" id="SSF56112">
    <property type="entry name" value="Protein kinase-like (PK-like)"/>
    <property type="match status" value="1"/>
</dbReference>
<gene>
    <name evidence="12" type="ORF">POBO1169_LOCUS2893</name>
</gene>
<keyword evidence="6" id="KW-0472">Membrane</keyword>
<evidence type="ECO:0000256" key="9">
    <source>
        <dbReference type="SAM" id="MobiDB-lite"/>
    </source>
</evidence>
<dbReference type="GO" id="GO:0007168">
    <property type="term" value="P:receptor guanylyl cyclase signaling pathway"/>
    <property type="evidence" value="ECO:0007669"/>
    <property type="project" value="TreeGrafter"/>
</dbReference>
<evidence type="ECO:0000256" key="5">
    <source>
        <dbReference type="ARBA" id="ARBA00022989"/>
    </source>
</evidence>